<keyword evidence="5 9" id="KW-0032">Aminotransferase</keyword>
<dbReference type="NCBIfam" id="TIGR01141">
    <property type="entry name" value="hisC"/>
    <property type="match status" value="1"/>
</dbReference>
<name>A0A4Q0XPX8_9BACT</name>
<dbReference type="InterPro" id="IPR001917">
    <property type="entry name" value="Aminotrans_II_pyridoxalP_BS"/>
</dbReference>
<dbReference type="InterPro" id="IPR050106">
    <property type="entry name" value="HistidinolP_aminotransfase"/>
</dbReference>
<dbReference type="GO" id="GO:0004400">
    <property type="term" value="F:histidinol-phosphate transaminase activity"/>
    <property type="evidence" value="ECO:0007669"/>
    <property type="project" value="UniProtKB-UniRule"/>
</dbReference>
<gene>
    <name evidence="9" type="primary">hisC</name>
    <name evidence="11" type="ORF">CRV04_11865</name>
</gene>
<dbReference type="UniPathway" id="UPA00031">
    <property type="reaction ID" value="UER00012"/>
</dbReference>
<dbReference type="CDD" id="cd00609">
    <property type="entry name" value="AAT_like"/>
    <property type="match status" value="1"/>
</dbReference>
<keyword evidence="12" id="KW-1185">Reference proteome</keyword>
<evidence type="ECO:0000256" key="4">
    <source>
        <dbReference type="ARBA" id="ARBA00011738"/>
    </source>
</evidence>
<comment type="pathway">
    <text evidence="2 9">Amino-acid biosynthesis; L-histidine biosynthesis; L-histidine from 5-phospho-alpha-D-ribose 1-diphosphate: step 7/9.</text>
</comment>
<proteinExistence type="inferred from homology"/>
<dbReference type="PANTHER" id="PTHR43643">
    <property type="entry name" value="HISTIDINOL-PHOSPHATE AMINOTRANSFERASE 2"/>
    <property type="match status" value="1"/>
</dbReference>
<dbReference type="RefSeq" id="WP_128997072.1">
    <property type="nucleotide sequence ID" value="NZ_PDKN01000010.1"/>
</dbReference>
<dbReference type="AlphaFoldDB" id="A0A4Q0XPX8"/>
<comment type="catalytic activity">
    <reaction evidence="8 9">
        <text>L-histidinol phosphate + 2-oxoglutarate = 3-(imidazol-4-yl)-2-oxopropyl phosphate + L-glutamate</text>
        <dbReference type="Rhea" id="RHEA:23744"/>
        <dbReference type="ChEBI" id="CHEBI:16810"/>
        <dbReference type="ChEBI" id="CHEBI:29985"/>
        <dbReference type="ChEBI" id="CHEBI:57766"/>
        <dbReference type="ChEBI" id="CHEBI:57980"/>
        <dbReference type="EC" id="2.6.1.9"/>
    </reaction>
</comment>
<dbReference type="OrthoDB" id="9813612at2"/>
<dbReference type="EMBL" id="PDKN01000010">
    <property type="protein sequence ID" value="RXJ54482.1"/>
    <property type="molecule type" value="Genomic_DNA"/>
</dbReference>
<feature type="domain" description="Aminotransferase class I/classII large" evidence="10">
    <location>
        <begin position="32"/>
        <end position="358"/>
    </location>
</feature>
<dbReference type="InterPro" id="IPR015422">
    <property type="entry name" value="PyrdxlP-dep_Trfase_small"/>
</dbReference>
<keyword evidence="6 9" id="KW-0808">Transferase</keyword>
<dbReference type="HAMAP" id="MF_01023">
    <property type="entry name" value="HisC_aminotrans_2"/>
    <property type="match status" value="1"/>
</dbReference>
<evidence type="ECO:0000256" key="1">
    <source>
        <dbReference type="ARBA" id="ARBA00001933"/>
    </source>
</evidence>
<dbReference type="Gene3D" id="3.90.1150.10">
    <property type="entry name" value="Aspartate Aminotransferase, domain 1"/>
    <property type="match status" value="1"/>
</dbReference>
<evidence type="ECO:0000256" key="6">
    <source>
        <dbReference type="ARBA" id="ARBA00022679"/>
    </source>
</evidence>
<dbReference type="EC" id="2.6.1.9" evidence="9"/>
<evidence type="ECO:0000256" key="2">
    <source>
        <dbReference type="ARBA" id="ARBA00005011"/>
    </source>
</evidence>
<evidence type="ECO:0000313" key="12">
    <source>
        <dbReference type="Proteomes" id="UP000290657"/>
    </source>
</evidence>
<dbReference type="InterPro" id="IPR005861">
    <property type="entry name" value="HisP_aminotrans"/>
</dbReference>
<dbReference type="Pfam" id="PF00155">
    <property type="entry name" value="Aminotran_1_2"/>
    <property type="match status" value="1"/>
</dbReference>
<keyword evidence="7 9" id="KW-0663">Pyridoxal phosphate</keyword>
<evidence type="ECO:0000256" key="8">
    <source>
        <dbReference type="ARBA" id="ARBA00047481"/>
    </source>
</evidence>
<protein>
    <recommendedName>
        <fullName evidence="9">Histidinol-phosphate aminotransferase</fullName>
        <ecNumber evidence="9">2.6.1.9</ecNumber>
    </recommendedName>
    <alternativeName>
        <fullName evidence="9">Imidazole acetol-phosphate transaminase</fullName>
    </alternativeName>
</protein>
<dbReference type="InterPro" id="IPR004839">
    <property type="entry name" value="Aminotransferase_I/II_large"/>
</dbReference>
<dbReference type="SUPFAM" id="SSF53383">
    <property type="entry name" value="PLP-dependent transferases"/>
    <property type="match status" value="1"/>
</dbReference>
<keyword evidence="9" id="KW-0028">Amino-acid biosynthesis</keyword>
<dbReference type="InterPro" id="IPR015424">
    <property type="entry name" value="PyrdxlP-dep_Trfase"/>
</dbReference>
<evidence type="ECO:0000259" key="10">
    <source>
        <dbReference type="Pfam" id="PF00155"/>
    </source>
</evidence>
<organism evidence="11 12">
    <name type="scientific">Candidatus Marinarcus aquaticus</name>
    <dbReference type="NCBI Taxonomy" id="2044504"/>
    <lineage>
        <taxon>Bacteria</taxon>
        <taxon>Pseudomonadati</taxon>
        <taxon>Campylobacterota</taxon>
        <taxon>Epsilonproteobacteria</taxon>
        <taxon>Campylobacterales</taxon>
        <taxon>Arcobacteraceae</taxon>
        <taxon>Candidatus Marinarcus</taxon>
    </lineage>
</organism>
<evidence type="ECO:0000256" key="9">
    <source>
        <dbReference type="HAMAP-Rule" id="MF_01023"/>
    </source>
</evidence>
<keyword evidence="9" id="KW-0368">Histidine biosynthesis</keyword>
<comment type="caution">
    <text evidence="11">The sequence shown here is derived from an EMBL/GenBank/DDBJ whole genome shotgun (WGS) entry which is preliminary data.</text>
</comment>
<comment type="subunit">
    <text evidence="4 9">Homodimer.</text>
</comment>
<evidence type="ECO:0000256" key="3">
    <source>
        <dbReference type="ARBA" id="ARBA00007970"/>
    </source>
</evidence>
<dbReference type="GO" id="GO:0000105">
    <property type="term" value="P:L-histidine biosynthetic process"/>
    <property type="evidence" value="ECO:0007669"/>
    <property type="project" value="UniProtKB-UniRule"/>
</dbReference>
<comment type="similarity">
    <text evidence="3 9">Belongs to the class-II pyridoxal-phosphate-dependent aminotransferase family. Histidinol-phosphate aminotransferase subfamily.</text>
</comment>
<comment type="cofactor">
    <cofactor evidence="1 9">
        <name>pyridoxal 5'-phosphate</name>
        <dbReference type="ChEBI" id="CHEBI:597326"/>
    </cofactor>
</comment>
<dbReference type="PROSITE" id="PS00599">
    <property type="entry name" value="AA_TRANSFER_CLASS_2"/>
    <property type="match status" value="1"/>
</dbReference>
<accession>A0A4Q0XPX8</accession>
<evidence type="ECO:0000313" key="11">
    <source>
        <dbReference type="EMBL" id="RXJ54482.1"/>
    </source>
</evidence>
<reference evidence="11 12" key="1">
    <citation type="submission" date="2017-10" db="EMBL/GenBank/DDBJ databases">
        <title>Genomics of the genus Arcobacter.</title>
        <authorList>
            <person name="Perez-Cataluna A."/>
            <person name="Figueras M.J."/>
        </authorList>
    </citation>
    <scope>NUCLEOTIDE SEQUENCE [LARGE SCALE GENOMIC DNA]</scope>
    <source>
        <strain evidence="11 12">CECT 8987</strain>
    </source>
</reference>
<dbReference type="Proteomes" id="UP000290657">
    <property type="component" value="Unassembled WGS sequence"/>
</dbReference>
<sequence>MNFNSVLDDVKIYEAGKPIELVVREYGVKESDIVKLASNENPYGTSPKVAKRIAEISKNMFMYPDDSMYELKEGLASKFKVASNNIVIGSGSDQVIEFCVHAKCTKDSKVIMSKTTFAMYEIYAKQTGATVLKTPDDEHNLEQFSKLYKENGADIIFLCLPNNPLGECVDKEDVYNFLKEVSEETLVIVDGAYQEYAAFKDANKAIDPSDLIHTFPNAIYLGTFSKAYALGGMRVGYGIANAEIIKILHKLRPPFNISTLSLAAAIEALKDESFVQECIAKNFEEIGAYETYAKEKGLDYIPSYTNFITLKLPVEYISAQVAQELLEKGIIIRDLTSYGLNAIRITIGRKEQNKRVIALLDEVLNNLSKAKVFD</sequence>
<dbReference type="InterPro" id="IPR015421">
    <property type="entry name" value="PyrdxlP-dep_Trfase_major"/>
</dbReference>
<feature type="modified residue" description="N6-(pyridoxal phosphate)lysine" evidence="9">
    <location>
        <position position="226"/>
    </location>
</feature>
<dbReference type="PANTHER" id="PTHR43643:SF3">
    <property type="entry name" value="HISTIDINOL-PHOSPHATE AMINOTRANSFERASE"/>
    <property type="match status" value="1"/>
</dbReference>
<evidence type="ECO:0000256" key="7">
    <source>
        <dbReference type="ARBA" id="ARBA00022898"/>
    </source>
</evidence>
<evidence type="ECO:0000256" key="5">
    <source>
        <dbReference type="ARBA" id="ARBA00022576"/>
    </source>
</evidence>
<dbReference type="Gene3D" id="3.40.640.10">
    <property type="entry name" value="Type I PLP-dependent aspartate aminotransferase-like (Major domain)"/>
    <property type="match status" value="1"/>
</dbReference>
<dbReference type="GO" id="GO:0030170">
    <property type="term" value="F:pyridoxal phosphate binding"/>
    <property type="evidence" value="ECO:0007669"/>
    <property type="project" value="InterPro"/>
</dbReference>